<protein>
    <submittedName>
        <fullName evidence="2">Uncharacterized protein</fullName>
    </submittedName>
</protein>
<comment type="caution">
    <text evidence="2">The sequence shown here is derived from an EMBL/GenBank/DDBJ whole genome shotgun (WGS) entry which is preliminary data.</text>
</comment>
<evidence type="ECO:0000256" key="1">
    <source>
        <dbReference type="SAM" id="Phobius"/>
    </source>
</evidence>
<dbReference type="Proteomes" id="UP001227964">
    <property type="component" value="Unassembled WGS sequence"/>
</dbReference>
<evidence type="ECO:0000313" key="2">
    <source>
        <dbReference type="EMBL" id="MDL0431129.1"/>
    </source>
</evidence>
<gene>
    <name evidence="2" type="ORF">QPM17_08325</name>
</gene>
<sequence length="204" mass="22995">MNIEQLREQRSSGFRRLRFEPELEHHYREIRNQGIRERARPVSAAALLLFLVYAVLDALMLPPSIARETMSVRLLITCPVIAAVWWLSWRNISANTFVRLYGIAYLIGGLSVVVIIGIARVADHPLPYEGILLMLMFGYFVMGIPFRTVSILSIIVIASYLAVEAATGMSTTQASGQWFLYCHCEYYRYGGLLAQRASTACTLS</sequence>
<keyword evidence="1" id="KW-1133">Transmembrane helix</keyword>
<feature type="transmembrane region" description="Helical" evidence="1">
    <location>
        <begin position="100"/>
        <end position="119"/>
    </location>
</feature>
<feature type="transmembrane region" description="Helical" evidence="1">
    <location>
        <begin position="71"/>
        <end position="88"/>
    </location>
</feature>
<name>A0ABT7IDA8_9GAMM</name>
<proteinExistence type="predicted"/>
<dbReference type="RefSeq" id="WP_285390189.1">
    <property type="nucleotide sequence ID" value="NZ_JASSVS010000003.1"/>
</dbReference>
<keyword evidence="1" id="KW-0812">Transmembrane</keyword>
<evidence type="ECO:0000313" key="3">
    <source>
        <dbReference type="Proteomes" id="UP001227964"/>
    </source>
</evidence>
<feature type="transmembrane region" description="Helical" evidence="1">
    <location>
        <begin position="131"/>
        <end position="163"/>
    </location>
</feature>
<keyword evidence="3" id="KW-1185">Reference proteome</keyword>
<organism evidence="2 3">
    <name type="scientific">Marinobacter azerbaijanicus</name>
    <dbReference type="NCBI Taxonomy" id="3050455"/>
    <lineage>
        <taxon>Bacteria</taxon>
        <taxon>Pseudomonadati</taxon>
        <taxon>Pseudomonadota</taxon>
        <taxon>Gammaproteobacteria</taxon>
        <taxon>Pseudomonadales</taxon>
        <taxon>Marinobacteraceae</taxon>
        <taxon>Marinobacter</taxon>
    </lineage>
</organism>
<dbReference type="EMBL" id="JASSVS010000003">
    <property type="protein sequence ID" value="MDL0431129.1"/>
    <property type="molecule type" value="Genomic_DNA"/>
</dbReference>
<keyword evidence="1" id="KW-0472">Membrane</keyword>
<reference evidence="2 3" key="1">
    <citation type="submission" date="2023-06" db="EMBL/GenBank/DDBJ databases">
        <title>Marinobacter azerbaijanicus a moderately halophilic, isolated from Urmia Lake in Azerbaijan region of Iran.</title>
        <authorList>
            <person name="Sanchez-Porro C."/>
            <person name="Aghdam E.M."/>
            <person name="Saheb S.M."/>
            <person name="Tarhriz V."/>
            <person name="Kazemi E."/>
            <person name="Ammozegar M.A."/>
            <person name="Ventosa A."/>
            <person name="Hejazi M.S."/>
        </authorList>
    </citation>
    <scope>NUCLEOTIDE SEQUENCE [LARGE SCALE GENOMIC DNA]</scope>
    <source>
        <strain evidence="2 3">TBZ242</strain>
    </source>
</reference>
<feature type="transmembrane region" description="Helical" evidence="1">
    <location>
        <begin position="42"/>
        <end position="65"/>
    </location>
</feature>
<accession>A0ABT7IDA8</accession>